<feature type="region of interest" description="Disordered" evidence="2">
    <location>
        <begin position="95"/>
        <end position="115"/>
    </location>
</feature>
<dbReference type="EMBL" id="UEGW01000001">
    <property type="protein sequence ID" value="SRX91865.1"/>
    <property type="molecule type" value="Genomic_DNA"/>
</dbReference>
<keyword evidence="1" id="KW-0175">Coiled coil</keyword>
<proteinExistence type="predicted"/>
<evidence type="ECO:0000313" key="4">
    <source>
        <dbReference type="Proteomes" id="UP000252015"/>
    </source>
</evidence>
<feature type="compositionally biased region" description="Polar residues" evidence="2">
    <location>
        <begin position="100"/>
        <end position="115"/>
    </location>
</feature>
<evidence type="ECO:0000256" key="2">
    <source>
        <dbReference type="SAM" id="MobiDB-lite"/>
    </source>
</evidence>
<dbReference type="GO" id="GO:0003746">
    <property type="term" value="F:translation elongation factor activity"/>
    <property type="evidence" value="ECO:0007669"/>
    <property type="project" value="UniProtKB-KW"/>
</dbReference>
<keyword evidence="4" id="KW-1185">Reference proteome</keyword>
<dbReference type="AlphaFoldDB" id="A0A375YSW6"/>
<dbReference type="Proteomes" id="UP000252015">
    <property type="component" value="Unassembled WGS sequence"/>
</dbReference>
<accession>A0A375YSW6</accession>
<organism evidence="3 4">
    <name type="scientific">Mycobacterium shimoidei</name>
    <dbReference type="NCBI Taxonomy" id="29313"/>
    <lineage>
        <taxon>Bacteria</taxon>
        <taxon>Bacillati</taxon>
        <taxon>Actinomycetota</taxon>
        <taxon>Actinomycetes</taxon>
        <taxon>Mycobacteriales</taxon>
        <taxon>Mycobacteriaceae</taxon>
        <taxon>Mycobacterium</taxon>
    </lineage>
</organism>
<feature type="coiled-coil region" evidence="1">
    <location>
        <begin position="7"/>
        <end position="34"/>
    </location>
</feature>
<evidence type="ECO:0000313" key="3">
    <source>
        <dbReference type="EMBL" id="SRX91865.1"/>
    </source>
</evidence>
<reference evidence="3 4" key="1">
    <citation type="submission" date="2018-05" db="EMBL/GenBank/DDBJ databases">
        <authorList>
            <consortium name="IHU Genomes"/>
        </authorList>
    </citation>
    <scope>NUCLEOTIDE SEQUENCE [LARGE SCALE GENOMIC DNA]</scope>
    <source>
        <strain evidence="3 4">P7336</strain>
    </source>
</reference>
<name>A0A375YSW6_MYCSH</name>
<gene>
    <name evidence="3" type="ORF">MSP7336_00086</name>
</gene>
<keyword evidence="3" id="KW-0251">Elongation factor</keyword>
<protein>
    <submittedName>
        <fullName evidence="3">GreA/GreB family elongation factor [Actinosynnema mirum DSM]</fullName>
    </submittedName>
</protein>
<sequence>MPGNQRIWMTAQEYARLQAELAELRSRRADEIQNQLADAVIGEKDAGDPVAEPGMVLTIRYDGTGELETFLLGRRGAKEADIKVYSMAHRWAARSPVRDSVNSVSTRSPTTGRTS</sequence>
<evidence type="ECO:0000256" key="1">
    <source>
        <dbReference type="SAM" id="Coils"/>
    </source>
</evidence>
<keyword evidence="3" id="KW-0648">Protein biosynthesis</keyword>